<proteinExistence type="predicted"/>
<sequence>MEQCSFLIYNSGGHERIHFRLKPQSWLLWACV</sequence>
<accession>A0A8S5MLA7</accession>
<dbReference type="EMBL" id="BK014926">
    <property type="protein sequence ID" value="DAD83014.1"/>
    <property type="molecule type" value="Genomic_DNA"/>
</dbReference>
<name>A0A8S5MLA7_9CAUD</name>
<reference evidence="1" key="1">
    <citation type="journal article" date="2021" name="Proc. Natl. Acad. Sci. U.S.A.">
        <title>A Catalog of Tens of Thousands of Viruses from Human Metagenomes Reveals Hidden Associations with Chronic Diseases.</title>
        <authorList>
            <person name="Tisza M.J."/>
            <person name="Buck C.B."/>
        </authorList>
    </citation>
    <scope>NUCLEOTIDE SEQUENCE</scope>
    <source>
        <strain evidence="1">Ct1PY2</strain>
    </source>
</reference>
<protein>
    <submittedName>
        <fullName evidence="1">Uncharacterized protein</fullName>
    </submittedName>
</protein>
<organism evidence="1">
    <name type="scientific">Myoviridae sp. ct1PY2</name>
    <dbReference type="NCBI Taxonomy" id="2826602"/>
    <lineage>
        <taxon>Viruses</taxon>
        <taxon>Duplodnaviria</taxon>
        <taxon>Heunggongvirae</taxon>
        <taxon>Uroviricota</taxon>
        <taxon>Caudoviricetes</taxon>
    </lineage>
</organism>
<evidence type="ECO:0000313" key="1">
    <source>
        <dbReference type="EMBL" id="DAD83014.1"/>
    </source>
</evidence>